<feature type="compositionally biased region" description="Basic and acidic residues" evidence="1">
    <location>
        <begin position="190"/>
        <end position="207"/>
    </location>
</feature>
<dbReference type="Pfam" id="PF00578">
    <property type="entry name" value="AhpC-TSA"/>
    <property type="match status" value="1"/>
</dbReference>
<evidence type="ECO:0000256" key="1">
    <source>
        <dbReference type="SAM" id="MobiDB-lite"/>
    </source>
</evidence>
<dbReference type="InterPro" id="IPR000866">
    <property type="entry name" value="AhpC/TSA"/>
</dbReference>
<keyword evidence="4" id="KW-1185">Reference proteome</keyword>
<organism evidence="3 4">
    <name type="scientific">Kiloniella antarctica</name>
    <dbReference type="NCBI Taxonomy" id="1550907"/>
    <lineage>
        <taxon>Bacteria</taxon>
        <taxon>Pseudomonadati</taxon>
        <taxon>Pseudomonadota</taxon>
        <taxon>Alphaproteobacteria</taxon>
        <taxon>Rhodospirillales</taxon>
        <taxon>Kiloniellaceae</taxon>
        <taxon>Kiloniella</taxon>
    </lineage>
</organism>
<dbReference type="SUPFAM" id="SSF52833">
    <property type="entry name" value="Thioredoxin-like"/>
    <property type="match status" value="1"/>
</dbReference>
<dbReference type="GO" id="GO:0140824">
    <property type="term" value="F:thioredoxin-dependent peroxiredoxin activity"/>
    <property type="evidence" value="ECO:0007669"/>
    <property type="project" value="UniProtKB-EC"/>
</dbReference>
<name>A0ABW5BKM2_9PROT</name>
<keyword evidence="3" id="KW-0560">Oxidoreductase</keyword>
<protein>
    <submittedName>
        <fullName evidence="3">Peroxiredoxin family protein</fullName>
        <ecNumber evidence="3">1.11.1.24</ecNumber>
    </submittedName>
</protein>
<keyword evidence="3" id="KW-0575">Peroxidase</keyword>
<dbReference type="Gene3D" id="3.40.30.10">
    <property type="entry name" value="Glutaredoxin"/>
    <property type="match status" value="1"/>
</dbReference>
<dbReference type="PANTHER" id="PTHR42852:SF13">
    <property type="entry name" value="PROTEIN DIPZ"/>
    <property type="match status" value="1"/>
</dbReference>
<dbReference type="InterPro" id="IPR050553">
    <property type="entry name" value="Thioredoxin_ResA/DsbE_sf"/>
</dbReference>
<reference evidence="4" key="1">
    <citation type="journal article" date="2019" name="Int. J. Syst. Evol. Microbiol.">
        <title>The Global Catalogue of Microorganisms (GCM) 10K type strain sequencing project: providing services to taxonomists for standard genome sequencing and annotation.</title>
        <authorList>
            <consortium name="The Broad Institute Genomics Platform"/>
            <consortium name="The Broad Institute Genome Sequencing Center for Infectious Disease"/>
            <person name="Wu L."/>
            <person name="Ma J."/>
        </authorList>
    </citation>
    <scope>NUCLEOTIDE SEQUENCE [LARGE SCALE GENOMIC DNA]</scope>
    <source>
        <strain evidence="4">CGMCC 4.7192</strain>
    </source>
</reference>
<evidence type="ECO:0000259" key="2">
    <source>
        <dbReference type="PROSITE" id="PS51352"/>
    </source>
</evidence>
<proteinExistence type="predicted"/>
<feature type="region of interest" description="Disordered" evidence="1">
    <location>
        <begin position="175"/>
        <end position="207"/>
    </location>
</feature>
<accession>A0ABW5BKM2</accession>
<dbReference type="PROSITE" id="PS51352">
    <property type="entry name" value="THIOREDOXIN_2"/>
    <property type="match status" value="1"/>
</dbReference>
<dbReference type="PANTHER" id="PTHR42852">
    <property type="entry name" value="THIOL:DISULFIDE INTERCHANGE PROTEIN DSBE"/>
    <property type="match status" value="1"/>
</dbReference>
<gene>
    <name evidence="3" type="ORF">ACFSKO_10170</name>
</gene>
<evidence type="ECO:0000313" key="3">
    <source>
        <dbReference type="EMBL" id="MFD2205980.1"/>
    </source>
</evidence>
<feature type="domain" description="Thioredoxin" evidence="2">
    <location>
        <begin position="2"/>
        <end position="155"/>
    </location>
</feature>
<sequence>MRQTLQKAPELHVDQWMNTQTDITLENCLGKVVLIKAFQMLCPGCVEHALPQAQKAYKLFSPDDLVVLGLHTVFEHHTAMGPESLKAFLHEYRISFPIGIDCPADKGPVPRTMARYQLQGTPSLILIDRWGRIRRQKFGAVSDLQLGAEIMALIKEKGGNERGLHRDNPDVLVQAHNPQVIFSEDDRDDDQERKSKDVRCCDAKERG</sequence>
<dbReference type="RefSeq" id="WP_380251118.1">
    <property type="nucleotide sequence ID" value="NZ_JBHUII010000004.1"/>
</dbReference>
<comment type="caution">
    <text evidence="3">The sequence shown here is derived from an EMBL/GenBank/DDBJ whole genome shotgun (WGS) entry which is preliminary data.</text>
</comment>
<evidence type="ECO:0000313" key="4">
    <source>
        <dbReference type="Proteomes" id="UP001597294"/>
    </source>
</evidence>
<dbReference type="InterPro" id="IPR036249">
    <property type="entry name" value="Thioredoxin-like_sf"/>
</dbReference>
<dbReference type="InterPro" id="IPR013766">
    <property type="entry name" value="Thioredoxin_domain"/>
</dbReference>
<dbReference type="EC" id="1.11.1.24" evidence="3"/>
<dbReference type="Proteomes" id="UP001597294">
    <property type="component" value="Unassembled WGS sequence"/>
</dbReference>
<dbReference type="EMBL" id="JBHUII010000004">
    <property type="protein sequence ID" value="MFD2205980.1"/>
    <property type="molecule type" value="Genomic_DNA"/>
</dbReference>